<feature type="non-terminal residue" evidence="2">
    <location>
        <position position="82"/>
    </location>
</feature>
<dbReference type="EMBL" id="HACG01017693">
    <property type="protein sequence ID" value="CEK64558.1"/>
    <property type="molecule type" value="Transcribed_RNA"/>
</dbReference>
<organism evidence="2">
    <name type="scientific">Arion vulgaris</name>
    <dbReference type="NCBI Taxonomy" id="1028688"/>
    <lineage>
        <taxon>Eukaryota</taxon>
        <taxon>Metazoa</taxon>
        <taxon>Spiralia</taxon>
        <taxon>Lophotrochozoa</taxon>
        <taxon>Mollusca</taxon>
        <taxon>Gastropoda</taxon>
        <taxon>Heterobranchia</taxon>
        <taxon>Euthyneura</taxon>
        <taxon>Panpulmonata</taxon>
        <taxon>Eupulmonata</taxon>
        <taxon>Stylommatophora</taxon>
        <taxon>Helicina</taxon>
        <taxon>Arionoidea</taxon>
        <taxon>Arionidae</taxon>
        <taxon>Arion</taxon>
    </lineage>
</organism>
<evidence type="ECO:0000313" key="2">
    <source>
        <dbReference type="EMBL" id="CEK64558.1"/>
    </source>
</evidence>
<dbReference type="AlphaFoldDB" id="A0A0B6Z7S1"/>
<reference evidence="2" key="1">
    <citation type="submission" date="2014-12" db="EMBL/GenBank/DDBJ databases">
        <title>Insight into the proteome of Arion vulgaris.</title>
        <authorList>
            <person name="Aradska J."/>
            <person name="Bulat T."/>
            <person name="Smidak R."/>
            <person name="Sarate P."/>
            <person name="Gangsoo J."/>
            <person name="Sialana F."/>
            <person name="Bilban M."/>
            <person name="Lubec G."/>
        </authorList>
    </citation>
    <scope>NUCLEOTIDE SEQUENCE</scope>
    <source>
        <tissue evidence="2">Skin</tissue>
    </source>
</reference>
<gene>
    <name evidence="2" type="primary">ORF52132</name>
</gene>
<name>A0A0B6Z7S1_9EUPU</name>
<proteinExistence type="predicted"/>
<sequence length="82" mass="9012">QKEPNAVTPLGGTSIASKQQKEPSADLNILDYTTSKNEPSSDKNICLQNSQRVTQTNPEICYRESVDKTNSQSYVTSSFGNQ</sequence>
<protein>
    <submittedName>
        <fullName evidence="2">Uncharacterized protein</fullName>
    </submittedName>
</protein>
<evidence type="ECO:0000256" key="1">
    <source>
        <dbReference type="SAM" id="MobiDB-lite"/>
    </source>
</evidence>
<accession>A0A0B6Z7S1</accession>
<feature type="non-terminal residue" evidence="2">
    <location>
        <position position="1"/>
    </location>
</feature>
<feature type="region of interest" description="Disordered" evidence="1">
    <location>
        <begin position="1"/>
        <end position="26"/>
    </location>
</feature>